<organism evidence="2 3">
    <name type="scientific">Psychroflexus halocasei</name>
    <dbReference type="NCBI Taxonomy" id="908615"/>
    <lineage>
        <taxon>Bacteria</taxon>
        <taxon>Pseudomonadati</taxon>
        <taxon>Bacteroidota</taxon>
        <taxon>Flavobacteriia</taxon>
        <taxon>Flavobacteriales</taxon>
        <taxon>Flavobacteriaceae</taxon>
        <taxon>Psychroflexus</taxon>
    </lineage>
</organism>
<name>A0A1H4D0Y0_9FLAO</name>
<dbReference type="AlphaFoldDB" id="A0A1H4D0Y0"/>
<dbReference type="SUPFAM" id="SSF53756">
    <property type="entry name" value="UDP-Glycosyltransferase/glycogen phosphorylase"/>
    <property type="match status" value="1"/>
</dbReference>
<sequence length="352" mass="40948">MRKLNILVAPLHWGLGHATRCIPIIRKLLSQEHRIVIASDGKALDILNKEFPELKSYQFQSADIIYSQGKTYMKLSLFKASFKMLLHIKREKRITREICNAEKIDLIISDNRLGVRSKTVKSVIVSHQLNLKYHFSAWLPHVIYRYFLNKFDQIWVPDSRGENKLSGRLSQWKKAENKIHYIGLCSAFKKKEAPSTYDFCVLLSGPEPQRSLLEKKLIAIFEKKEEKSIMIGGRLEDEQKTFKYHRFTYVNYMTSQELSDTLNASSYIICRSGYSSLMDLARLHKKGILIPTPQQPEQIYLAKHLKKKGIFDYKNQKDIEAADFMSMDQKYTGFQKLNSEDTKLILPDTSLE</sequence>
<keyword evidence="3" id="KW-1185">Reference proteome</keyword>
<keyword evidence="2" id="KW-0808">Transferase</keyword>
<dbReference type="InterPro" id="IPR007235">
    <property type="entry name" value="Glyco_trans_28_C"/>
</dbReference>
<dbReference type="Gene3D" id="3.40.50.2000">
    <property type="entry name" value="Glycogen Phosphorylase B"/>
    <property type="match status" value="1"/>
</dbReference>
<protein>
    <submittedName>
        <fullName evidence="2">UDP:flavonoid glycosyltransferase YjiC, YdhE family</fullName>
    </submittedName>
</protein>
<dbReference type="GO" id="GO:0016758">
    <property type="term" value="F:hexosyltransferase activity"/>
    <property type="evidence" value="ECO:0007669"/>
    <property type="project" value="InterPro"/>
</dbReference>
<dbReference type="Pfam" id="PF04101">
    <property type="entry name" value="Glyco_tran_28_C"/>
    <property type="match status" value="1"/>
</dbReference>
<accession>A0A1H4D0Y0</accession>
<evidence type="ECO:0000313" key="3">
    <source>
        <dbReference type="Proteomes" id="UP000198820"/>
    </source>
</evidence>
<gene>
    <name evidence="2" type="ORF">SAMN05421540_10958</name>
</gene>
<dbReference type="Proteomes" id="UP000198820">
    <property type="component" value="Unassembled WGS sequence"/>
</dbReference>
<feature type="domain" description="Glycosyl transferase family 28 C-terminal" evidence="1">
    <location>
        <begin position="225"/>
        <end position="318"/>
    </location>
</feature>
<dbReference type="STRING" id="908615.SAMN05421540_10958"/>
<proteinExistence type="predicted"/>
<reference evidence="2 3" key="1">
    <citation type="submission" date="2016-10" db="EMBL/GenBank/DDBJ databases">
        <authorList>
            <person name="de Groot N.N."/>
        </authorList>
    </citation>
    <scope>NUCLEOTIDE SEQUENCE [LARGE SCALE GENOMIC DNA]</scope>
    <source>
        <strain evidence="2 3">DSM 23581</strain>
    </source>
</reference>
<evidence type="ECO:0000313" key="2">
    <source>
        <dbReference type="EMBL" id="SEA65992.1"/>
    </source>
</evidence>
<dbReference type="EMBL" id="FNQF01000009">
    <property type="protein sequence ID" value="SEA65992.1"/>
    <property type="molecule type" value="Genomic_DNA"/>
</dbReference>
<evidence type="ECO:0000259" key="1">
    <source>
        <dbReference type="Pfam" id="PF04101"/>
    </source>
</evidence>
<dbReference type="RefSeq" id="WP_093244984.1">
    <property type="nucleotide sequence ID" value="NZ_FNQF01000009.1"/>
</dbReference>